<comment type="caution">
    <text evidence="1">The sequence shown here is derived from an EMBL/GenBank/DDBJ whole genome shotgun (WGS) entry which is preliminary data.</text>
</comment>
<gene>
    <name evidence="1" type="ORF">PV327_011268</name>
</gene>
<accession>A0AA39KS13</accession>
<evidence type="ECO:0000313" key="1">
    <source>
        <dbReference type="EMBL" id="KAK0171461.1"/>
    </source>
</evidence>
<evidence type="ECO:0000313" key="2">
    <source>
        <dbReference type="Proteomes" id="UP001168972"/>
    </source>
</evidence>
<keyword evidence="2" id="KW-1185">Reference proteome</keyword>
<dbReference type="Proteomes" id="UP001168972">
    <property type="component" value="Unassembled WGS sequence"/>
</dbReference>
<name>A0AA39KS13_MICHY</name>
<dbReference type="EMBL" id="JAQQBR010000268">
    <property type="protein sequence ID" value="KAK0171461.1"/>
    <property type="molecule type" value="Genomic_DNA"/>
</dbReference>
<reference evidence="1" key="2">
    <citation type="submission" date="2023-03" db="EMBL/GenBank/DDBJ databases">
        <authorList>
            <person name="Inwood S.N."/>
            <person name="Skelly J.G."/>
            <person name="Guhlin J."/>
            <person name="Harrop T.W.R."/>
            <person name="Goldson S.G."/>
            <person name="Dearden P.K."/>
        </authorList>
    </citation>
    <scope>NUCLEOTIDE SEQUENCE</scope>
    <source>
        <strain evidence="1">Lincoln</strain>
        <tissue evidence="1">Whole body</tissue>
    </source>
</reference>
<dbReference type="AlphaFoldDB" id="A0AA39KS13"/>
<proteinExistence type="predicted"/>
<reference evidence="1" key="1">
    <citation type="journal article" date="2023" name="bioRxiv">
        <title>Scaffold-level genome assemblies of two parasitoid biocontrol wasps reveal the parthenogenesis mechanism and an associated novel virus.</title>
        <authorList>
            <person name="Inwood S."/>
            <person name="Skelly J."/>
            <person name="Guhlin J."/>
            <person name="Harrop T."/>
            <person name="Goldson S."/>
            <person name="Dearden P."/>
        </authorList>
    </citation>
    <scope>NUCLEOTIDE SEQUENCE</scope>
    <source>
        <strain evidence="1">Lincoln</strain>
        <tissue evidence="1">Whole body</tissue>
    </source>
</reference>
<organism evidence="1 2">
    <name type="scientific">Microctonus hyperodae</name>
    <name type="common">Parasitoid wasp</name>
    <dbReference type="NCBI Taxonomy" id="165561"/>
    <lineage>
        <taxon>Eukaryota</taxon>
        <taxon>Metazoa</taxon>
        <taxon>Ecdysozoa</taxon>
        <taxon>Arthropoda</taxon>
        <taxon>Hexapoda</taxon>
        <taxon>Insecta</taxon>
        <taxon>Pterygota</taxon>
        <taxon>Neoptera</taxon>
        <taxon>Endopterygota</taxon>
        <taxon>Hymenoptera</taxon>
        <taxon>Apocrita</taxon>
        <taxon>Ichneumonoidea</taxon>
        <taxon>Braconidae</taxon>
        <taxon>Euphorinae</taxon>
        <taxon>Microctonus</taxon>
    </lineage>
</organism>
<protein>
    <submittedName>
        <fullName evidence="1">Uncharacterized protein</fullName>
    </submittedName>
</protein>
<sequence>IFLQKKNSPTNSFQENGRVFDHTPMFAYTWWQFPRPLLNGTEYVITGRKSRLARRLHGATKHNNEIVSCTHSSSTLLVTKLEYFTSEFDPPPYGIQTSE</sequence>
<feature type="non-terminal residue" evidence="1">
    <location>
        <position position="1"/>
    </location>
</feature>